<dbReference type="InterPro" id="IPR025893">
    <property type="entry name" value="Tocopherol_cyclase"/>
</dbReference>
<dbReference type="AlphaFoldDB" id="A0A0B6TKH2"/>
<reference evidence="2 3" key="1">
    <citation type="submission" date="2014-05" db="EMBL/GenBank/DDBJ databases">
        <title>Complete genome sequence of Corynebacterium marinum DSM 44953.</title>
        <authorList>
            <person name="Schaffert L."/>
            <person name="Albersmeier A."/>
            <person name="Kalinowski J."/>
            <person name="Ruckert C."/>
        </authorList>
    </citation>
    <scope>NUCLEOTIDE SEQUENCE [LARGE SCALE GENOMIC DNA]</scope>
    <source>
        <strain evidence="2 3">DSM 44953</strain>
    </source>
</reference>
<proteinExistence type="predicted"/>
<evidence type="ECO:0008006" key="4">
    <source>
        <dbReference type="Google" id="ProtNLM"/>
    </source>
</evidence>
<accession>A0A0B6TKH2</accession>
<gene>
    <name evidence="2" type="ORF">B840_04095</name>
</gene>
<keyword evidence="3" id="KW-1185">Reference proteome</keyword>
<name>A0A0B6TKH2_9CORY</name>
<protein>
    <recommendedName>
        <fullName evidence="4">Tocopherol cyclase</fullName>
    </recommendedName>
</protein>
<dbReference type="SUPFAM" id="SSF159245">
    <property type="entry name" value="AttH-like"/>
    <property type="match status" value="1"/>
</dbReference>
<feature type="region of interest" description="Disordered" evidence="1">
    <location>
        <begin position="333"/>
        <end position="353"/>
    </location>
</feature>
<dbReference type="STRING" id="1224162.B840_04095"/>
<sequence length="353" mass="38557">MSFLQRYRSTGADLPFGDPLRAHHGVAMEGYFWRITDPGTGRVIIALCGANQGPRGSWATVGLAAWPNGFLRTDALDGSWTDPEGLGVRGGTVGRTGSPAFEGDDRRLRVDLGADAKLDVTFHDLDPWPHRSLGGSSVFQAVPRLNQYWHPWLLGGKATGTATVGGEKWHFEDAQVYGEKNWGREGFPGYWWWGQAQGFDDPEACVAFAGGLVTDGRLRVEVTGLVVRLPDGRVIRLGNPVVSPVRTRTSDDQWHLSGRGYGWRIEVDATAPLDQAFVLPVPLPSEHHNTPGDLEHLVGDMEVSVHRFGRHVWTGKTSLAALEHGGLDRARGELRRRGLDETLPAAPPLRSGS</sequence>
<dbReference type="Proteomes" id="UP000031928">
    <property type="component" value="Chromosome"/>
</dbReference>
<organism evidence="2 3">
    <name type="scientific">Corynebacterium marinum DSM 44953</name>
    <dbReference type="NCBI Taxonomy" id="1224162"/>
    <lineage>
        <taxon>Bacteria</taxon>
        <taxon>Bacillati</taxon>
        <taxon>Actinomycetota</taxon>
        <taxon>Actinomycetes</taxon>
        <taxon>Mycobacteriales</taxon>
        <taxon>Corynebacteriaceae</taxon>
        <taxon>Corynebacterium</taxon>
    </lineage>
</organism>
<evidence type="ECO:0000313" key="2">
    <source>
        <dbReference type="EMBL" id="AJK68438.1"/>
    </source>
</evidence>
<dbReference type="RefSeq" id="WP_042621073.1">
    <property type="nucleotide sequence ID" value="NZ_CP007790.1"/>
</dbReference>
<dbReference type="OrthoDB" id="9772627at2"/>
<dbReference type="PANTHER" id="PTHR35309:SF4">
    <property type="entry name" value="TOCOPHEROL CYCLASE"/>
    <property type="match status" value="1"/>
</dbReference>
<dbReference type="KEGG" id="cmq:B840_04095"/>
<dbReference type="PANTHER" id="PTHR35309">
    <property type="match status" value="1"/>
</dbReference>
<evidence type="ECO:0000313" key="3">
    <source>
        <dbReference type="Proteomes" id="UP000031928"/>
    </source>
</evidence>
<dbReference type="HOGENOM" id="CLU_844174_0_0_11"/>
<dbReference type="GO" id="GO:0009976">
    <property type="term" value="F:tocopherol cyclase activity"/>
    <property type="evidence" value="ECO:0007669"/>
    <property type="project" value="InterPro"/>
</dbReference>
<dbReference type="Pfam" id="PF14249">
    <property type="entry name" value="Tocopherol_cycl"/>
    <property type="match status" value="1"/>
</dbReference>
<dbReference type="EMBL" id="CP007790">
    <property type="protein sequence ID" value="AJK68438.1"/>
    <property type="molecule type" value="Genomic_DNA"/>
</dbReference>
<evidence type="ECO:0000256" key="1">
    <source>
        <dbReference type="SAM" id="MobiDB-lite"/>
    </source>
</evidence>